<comment type="caution">
    <text evidence="2">The sequence shown here is derived from an EMBL/GenBank/DDBJ whole genome shotgun (WGS) entry which is preliminary data.</text>
</comment>
<dbReference type="AlphaFoldDB" id="A0A417Z584"/>
<evidence type="ECO:0000313" key="3">
    <source>
        <dbReference type="Proteomes" id="UP000285376"/>
    </source>
</evidence>
<protein>
    <submittedName>
        <fullName evidence="2">Uncharacterized protein</fullName>
    </submittedName>
</protein>
<evidence type="ECO:0000256" key="1">
    <source>
        <dbReference type="SAM" id="MobiDB-lite"/>
    </source>
</evidence>
<organism evidence="2 3">
    <name type="scientific">Dermacoccus abyssi</name>
    <dbReference type="NCBI Taxonomy" id="322596"/>
    <lineage>
        <taxon>Bacteria</taxon>
        <taxon>Bacillati</taxon>
        <taxon>Actinomycetota</taxon>
        <taxon>Actinomycetes</taxon>
        <taxon>Micrococcales</taxon>
        <taxon>Dermacoccaceae</taxon>
        <taxon>Dermacoccus</taxon>
    </lineage>
</organism>
<dbReference type="RefSeq" id="WP_118913346.1">
    <property type="nucleotide sequence ID" value="NZ_CBCRVH010000005.1"/>
</dbReference>
<accession>A0A417Z584</accession>
<reference evidence="2 3" key="1">
    <citation type="submission" date="2018-08" db="EMBL/GenBank/DDBJ databases">
        <title>Whole genome sequence analysis of Dermacoccus abyssi bacteria isolated from Deep Mariana trench Micromonospora spp reveals genes involved in the environmental adaptation and production of secondary metabolites.</title>
        <authorList>
            <person name="Abdel-Mageed W.M."/>
            <person name="Lehri B."/>
            <person name="Nouioui I."/>
            <person name="Goodfellow I."/>
            <person name="Jaspars M."/>
            <person name="Karlyshev A."/>
        </authorList>
    </citation>
    <scope>NUCLEOTIDE SEQUENCE [LARGE SCALE GENOMIC DNA]</scope>
    <source>
        <strain evidence="2 3">MT1.1</strain>
    </source>
</reference>
<proteinExistence type="predicted"/>
<dbReference type="EMBL" id="QWLM01000007">
    <property type="protein sequence ID" value="RHW45880.1"/>
    <property type="molecule type" value="Genomic_DNA"/>
</dbReference>
<gene>
    <name evidence="2" type="ORF">D1832_07720</name>
</gene>
<name>A0A417Z584_9MICO</name>
<feature type="region of interest" description="Disordered" evidence="1">
    <location>
        <begin position="39"/>
        <end position="81"/>
    </location>
</feature>
<sequence length="81" mass="8801">MLRPLREAARGHGIVGPLADAVGRLFELVVGRVWFRSHRRRRPTPSAVVPEMPKRTDECVSAPSGERASNNDAVTGAARGK</sequence>
<dbReference type="Proteomes" id="UP000285376">
    <property type="component" value="Unassembled WGS sequence"/>
</dbReference>
<evidence type="ECO:0000313" key="2">
    <source>
        <dbReference type="EMBL" id="RHW45880.1"/>
    </source>
</evidence>